<evidence type="ECO:0000256" key="7">
    <source>
        <dbReference type="ARBA" id="ARBA00023136"/>
    </source>
</evidence>
<feature type="transmembrane region" description="Helical" evidence="8">
    <location>
        <begin position="216"/>
        <end position="235"/>
    </location>
</feature>
<evidence type="ECO:0000256" key="3">
    <source>
        <dbReference type="ARBA" id="ARBA00022448"/>
    </source>
</evidence>
<dbReference type="FunFam" id="1.10.3720.10:FF:000002">
    <property type="entry name" value="D-methionine ABC transporter permease MetI"/>
    <property type="match status" value="1"/>
</dbReference>
<evidence type="ECO:0000256" key="5">
    <source>
        <dbReference type="ARBA" id="ARBA00022692"/>
    </source>
</evidence>
<dbReference type="GO" id="GO:0048473">
    <property type="term" value="P:D-methionine transmembrane transport"/>
    <property type="evidence" value="ECO:0007669"/>
    <property type="project" value="TreeGrafter"/>
</dbReference>
<evidence type="ECO:0000313" key="10">
    <source>
        <dbReference type="EMBL" id="MBS7824618.1"/>
    </source>
</evidence>
<dbReference type="PROSITE" id="PS50928">
    <property type="entry name" value="ABC_TM1"/>
    <property type="match status" value="1"/>
</dbReference>
<dbReference type="InterPro" id="IPR000515">
    <property type="entry name" value="MetI-like"/>
</dbReference>
<comment type="caution">
    <text evidence="10">The sequence shown here is derived from an EMBL/GenBank/DDBJ whole genome shotgun (WGS) entry which is preliminary data.</text>
</comment>
<feature type="transmembrane region" description="Helical" evidence="8">
    <location>
        <begin position="80"/>
        <end position="104"/>
    </location>
</feature>
<dbReference type="Pfam" id="PF00528">
    <property type="entry name" value="BPD_transp_1"/>
    <property type="match status" value="1"/>
</dbReference>
<sequence>MSNLIETSLYTDFKVWAANALQEFITPYFPKVKVSMLWEGTEATLQMLSASWALTTIFGIMLGVILYLTSPKQLMQNRLVYPILSIFTNILRSIPFLILIIYLLPYTKNIVGTSFGVKGAIVPLTIGAIPFFAKLVETALREVDRGIIEAAVSMGTPMHKIIFSILLREARPSLIAGATITGILLLSFTAMAGVVGAGGLGDLATRFGFHRNQPEITNFVIVIIIIIAQTIQLVGDTFMRRLTRK</sequence>
<dbReference type="PANTHER" id="PTHR30450">
    <property type="entry name" value="ABC TRANSPORTER PERMEASE"/>
    <property type="match status" value="1"/>
</dbReference>
<keyword evidence="6 8" id="KW-1133">Transmembrane helix</keyword>
<dbReference type="PANTHER" id="PTHR30450:SF1">
    <property type="entry name" value="D-METHIONINE TRANSPORT SYSTEM PERMEASE PROTEIN METI-RELATED"/>
    <property type="match status" value="1"/>
</dbReference>
<evidence type="ECO:0000256" key="6">
    <source>
        <dbReference type="ARBA" id="ARBA00022989"/>
    </source>
</evidence>
<proteinExistence type="inferred from homology"/>
<comment type="similarity">
    <text evidence="2">Belongs to the binding-protein-dependent transport system permease family. CysTW subfamily.</text>
</comment>
<organism evidence="10 11">
    <name type="scientific">Wohlfahrtiimonas chitiniclastica</name>
    <dbReference type="NCBI Taxonomy" id="400946"/>
    <lineage>
        <taxon>Bacteria</taxon>
        <taxon>Pseudomonadati</taxon>
        <taxon>Pseudomonadota</taxon>
        <taxon>Gammaproteobacteria</taxon>
        <taxon>Cardiobacteriales</taxon>
        <taxon>Ignatzschineriaceae</taxon>
        <taxon>Wohlfahrtiimonas</taxon>
    </lineage>
</organism>
<dbReference type="AlphaFoldDB" id="A0AB35BZU6"/>
<evidence type="ECO:0000313" key="11">
    <source>
        <dbReference type="Proteomes" id="UP000680020"/>
    </source>
</evidence>
<dbReference type="Proteomes" id="UP000680020">
    <property type="component" value="Unassembled WGS sequence"/>
</dbReference>
<dbReference type="InterPro" id="IPR035906">
    <property type="entry name" value="MetI-like_sf"/>
</dbReference>
<feature type="domain" description="ABC transmembrane type-1" evidence="9">
    <location>
        <begin position="41"/>
        <end position="235"/>
    </location>
</feature>
<dbReference type="InterPro" id="IPR051322">
    <property type="entry name" value="AA_ABC_Transporter_Permease"/>
</dbReference>
<evidence type="ECO:0000259" key="9">
    <source>
        <dbReference type="PROSITE" id="PS50928"/>
    </source>
</evidence>
<dbReference type="GeneID" id="58264065"/>
<dbReference type="SUPFAM" id="SSF161098">
    <property type="entry name" value="MetI-like"/>
    <property type="match status" value="1"/>
</dbReference>
<comment type="subcellular location">
    <subcellularLocation>
        <location evidence="1 8">Cell membrane</location>
        <topology evidence="1 8">Multi-pass membrane protein</topology>
    </subcellularLocation>
</comment>
<keyword evidence="4" id="KW-1003">Cell membrane</keyword>
<feature type="transmembrane region" description="Helical" evidence="8">
    <location>
        <begin position="110"/>
        <end position="133"/>
    </location>
</feature>
<accession>A0AB35BZU6</accession>
<feature type="transmembrane region" description="Helical" evidence="8">
    <location>
        <begin position="174"/>
        <end position="196"/>
    </location>
</feature>
<keyword evidence="3 8" id="KW-0813">Transport</keyword>
<dbReference type="CDD" id="cd06261">
    <property type="entry name" value="TM_PBP2"/>
    <property type="match status" value="1"/>
</dbReference>
<keyword evidence="7 8" id="KW-0472">Membrane</keyword>
<dbReference type="RefSeq" id="WP_008315718.1">
    <property type="nucleotide sequence ID" value="NZ_JAGIBR010000003.1"/>
</dbReference>
<evidence type="ECO:0000256" key="1">
    <source>
        <dbReference type="ARBA" id="ARBA00004651"/>
    </source>
</evidence>
<dbReference type="GO" id="GO:0005886">
    <property type="term" value="C:plasma membrane"/>
    <property type="evidence" value="ECO:0007669"/>
    <property type="project" value="UniProtKB-SubCell"/>
</dbReference>
<evidence type="ECO:0000256" key="2">
    <source>
        <dbReference type="ARBA" id="ARBA00007069"/>
    </source>
</evidence>
<keyword evidence="5 8" id="KW-0812">Transmembrane</keyword>
<dbReference type="Gene3D" id="1.10.3720.10">
    <property type="entry name" value="MetI-like"/>
    <property type="match status" value="1"/>
</dbReference>
<evidence type="ECO:0000256" key="8">
    <source>
        <dbReference type="RuleBase" id="RU363032"/>
    </source>
</evidence>
<evidence type="ECO:0000256" key="4">
    <source>
        <dbReference type="ARBA" id="ARBA00022475"/>
    </source>
</evidence>
<dbReference type="EMBL" id="JAGIBU010000003">
    <property type="protein sequence ID" value="MBS7824618.1"/>
    <property type="molecule type" value="Genomic_DNA"/>
</dbReference>
<protein>
    <submittedName>
        <fullName evidence="10">ABC transporter permease</fullName>
    </submittedName>
</protein>
<name>A0AB35BZU6_9GAMM</name>
<reference evidence="10" key="1">
    <citation type="submission" date="2021-03" db="EMBL/GenBank/DDBJ databases">
        <title>Identification and antibiotic profiling of Wohlfahrtiimonas chitiniclastica, an underestimated human pathogen.</title>
        <authorList>
            <person name="Kopf A."/>
            <person name="Bunk B."/>
            <person name="Coldewey S."/>
            <person name="Gunzer F."/>
            <person name="Riedel T."/>
            <person name="Schroettner P."/>
        </authorList>
    </citation>
    <scope>NUCLEOTIDE SEQUENCE</scope>
    <source>
        <strain evidence="10">DSM 100917</strain>
    </source>
</reference>
<gene>
    <name evidence="10" type="ORF">J7561_05295</name>
</gene>
<feature type="transmembrane region" description="Helical" evidence="8">
    <location>
        <begin position="45"/>
        <end position="68"/>
    </location>
</feature>